<dbReference type="RefSeq" id="WP_076363045.1">
    <property type="nucleotide sequence ID" value="NZ_FTOM01000001.1"/>
</dbReference>
<dbReference type="EC" id="5.99.1.4" evidence="1"/>
<keyword evidence="1 4" id="KW-0413">Isomerase</keyword>
<evidence type="ECO:0000259" key="3">
    <source>
        <dbReference type="Pfam" id="PF01323"/>
    </source>
</evidence>
<feature type="domain" description="DSBA-like thioredoxin" evidence="3">
    <location>
        <begin position="4"/>
        <end position="200"/>
    </location>
</feature>
<dbReference type="AlphaFoldDB" id="A0A1N7JMS1"/>
<gene>
    <name evidence="4" type="ORF">SAMN05421795_101173</name>
</gene>
<keyword evidence="5" id="KW-1185">Reference proteome</keyword>
<evidence type="ECO:0000313" key="4">
    <source>
        <dbReference type="EMBL" id="SIS50659.1"/>
    </source>
</evidence>
<name>A0A1N7JMS1_9RHOB</name>
<dbReference type="PIRSF" id="PIRSF006386">
    <property type="entry name" value="HCCAis_GSTk"/>
    <property type="match status" value="1"/>
</dbReference>
<reference evidence="5" key="1">
    <citation type="submission" date="2017-01" db="EMBL/GenBank/DDBJ databases">
        <authorList>
            <person name="Varghese N."/>
            <person name="Submissions S."/>
        </authorList>
    </citation>
    <scope>NUCLEOTIDE SEQUENCE [LARGE SCALE GENOMIC DNA]</scope>
    <source>
        <strain evidence="5">DSM 18714</strain>
    </source>
</reference>
<comment type="catalytic activity">
    <reaction evidence="1">
        <text>2-hydroxychromene-2-carboxylate = (3E)-4-(2-hydroxyphenyl)-2-oxobut-3-enoate</text>
        <dbReference type="Rhea" id="RHEA:27401"/>
        <dbReference type="ChEBI" id="CHEBI:59350"/>
        <dbReference type="ChEBI" id="CHEBI:59353"/>
        <dbReference type="EC" id="5.99.1.4"/>
    </reaction>
</comment>
<dbReference type="InterPro" id="IPR014440">
    <property type="entry name" value="HCCAis_GSTk"/>
</dbReference>
<dbReference type="InterPro" id="IPR044087">
    <property type="entry name" value="NahD-like"/>
</dbReference>
<protein>
    <recommendedName>
        <fullName evidence="1">2-hydroxychromene-2-carboxylate isomerase</fullName>
        <ecNumber evidence="1">5.99.1.4</ecNumber>
    </recommendedName>
</protein>
<comment type="similarity">
    <text evidence="1">Belongs to the GST superfamily. NadH family.</text>
</comment>
<dbReference type="Pfam" id="PF01323">
    <property type="entry name" value="DSBA"/>
    <property type="match status" value="1"/>
</dbReference>
<dbReference type="InterPro" id="IPR051924">
    <property type="entry name" value="GST_Kappa/NadH"/>
</dbReference>
<dbReference type="SUPFAM" id="SSF52833">
    <property type="entry name" value="Thioredoxin-like"/>
    <property type="match status" value="1"/>
</dbReference>
<accession>A0A1N7JMS1</accession>
<dbReference type="GO" id="GO:1901170">
    <property type="term" value="P:naphthalene catabolic process"/>
    <property type="evidence" value="ECO:0007669"/>
    <property type="project" value="InterPro"/>
</dbReference>
<dbReference type="STRING" id="407234.SAMN05421795_101173"/>
<evidence type="ECO:0000256" key="1">
    <source>
        <dbReference type="PIRNR" id="PIRNR006386"/>
    </source>
</evidence>
<sequence>MARIDYFFSTLSPWTYLAGTRAEEIAARHGAEIRYHPLDLMALFDRTGGTRPAERHPNRMVYRGQELARWSRLLGMAINVAPRHWPTNPAPSSYAIIAAQAARDKGATGDLGGLCHAILRATWAEEKDIAEDDVIRAALEANGFDGGLVSSGLFIGAETYARNLDLAVERGVFGSPFYILAETDERFWGQDRLALLDAALAGAAA</sequence>
<dbReference type="GO" id="GO:0018845">
    <property type="term" value="F:2-hydroxychromene-2-carboxylate isomerase activity"/>
    <property type="evidence" value="ECO:0007669"/>
    <property type="project" value="UniProtKB-UniRule"/>
</dbReference>
<dbReference type="GO" id="GO:0004364">
    <property type="term" value="F:glutathione transferase activity"/>
    <property type="evidence" value="ECO:0007669"/>
    <property type="project" value="TreeGrafter"/>
</dbReference>
<dbReference type="GO" id="GO:0004602">
    <property type="term" value="F:glutathione peroxidase activity"/>
    <property type="evidence" value="ECO:0007669"/>
    <property type="project" value="TreeGrafter"/>
</dbReference>
<dbReference type="Proteomes" id="UP000186098">
    <property type="component" value="Unassembled WGS sequence"/>
</dbReference>
<evidence type="ECO:0000256" key="2">
    <source>
        <dbReference type="PIRSR" id="PIRSR006386-1"/>
    </source>
</evidence>
<organism evidence="4 5">
    <name type="scientific">Phaeovulum vinaykumarii</name>
    <dbReference type="NCBI Taxonomy" id="407234"/>
    <lineage>
        <taxon>Bacteria</taxon>
        <taxon>Pseudomonadati</taxon>
        <taxon>Pseudomonadota</taxon>
        <taxon>Alphaproteobacteria</taxon>
        <taxon>Rhodobacterales</taxon>
        <taxon>Paracoccaceae</taxon>
        <taxon>Phaeovulum</taxon>
    </lineage>
</organism>
<dbReference type="InterPro" id="IPR036249">
    <property type="entry name" value="Thioredoxin-like_sf"/>
</dbReference>
<dbReference type="CDD" id="cd03022">
    <property type="entry name" value="DsbA_HCCA_Iso"/>
    <property type="match status" value="1"/>
</dbReference>
<dbReference type="OrthoDB" id="5244108at2"/>
<dbReference type="PANTHER" id="PTHR42943">
    <property type="entry name" value="GLUTATHIONE S-TRANSFERASE KAPPA"/>
    <property type="match status" value="1"/>
</dbReference>
<dbReference type="PANTHER" id="PTHR42943:SF13">
    <property type="entry name" value="GLUTATHIONE S-TRANSFERASE KAPPA-RELATED"/>
    <property type="match status" value="1"/>
</dbReference>
<dbReference type="Gene3D" id="3.40.30.10">
    <property type="entry name" value="Glutaredoxin"/>
    <property type="match status" value="1"/>
</dbReference>
<evidence type="ECO:0000313" key="5">
    <source>
        <dbReference type="Proteomes" id="UP000186098"/>
    </source>
</evidence>
<dbReference type="EMBL" id="FTOM01000001">
    <property type="protein sequence ID" value="SIS50659.1"/>
    <property type="molecule type" value="Genomic_DNA"/>
</dbReference>
<proteinExistence type="inferred from homology"/>
<feature type="active site" description="Nucleophile" evidence="2">
    <location>
        <position position="12"/>
    </location>
</feature>
<dbReference type="GO" id="GO:0006749">
    <property type="term" value="P:glutathione metabolic process"/>
    <property type="evidence" value="ECO:0007669"/>
    <property type="project" value="TreeGrafter"/>
</dbReference>
<dbReference type="InterPro" id="IPR001853">
    <property type="entry name" value="DSBA-like_thioredoxin_dom"/>
</dbReference>